<feature type="region of interest" description="Disordered" evidence="1">
    <location>
        <begin position="1"/>
        <end position="60"/>
    </location>
</feature>
<dbReference type="Proteomes" id="UP001346869">
    <property type="component" value="Unassembled WGS sequence"/>
</dbReference>
<dbReference type="AlphaFoldDB" id="A0AAN7WTM8"/>
<evidence type="ECO:0000313" key="3">
    <source>
        <dbReference type="Proteomes" id="UP001346869"/>
    </source>
</evidence>
<proteinExistence type="predicted"/>
<gene>
    <name evidence="2" type="ORF">PBY51_023481</name>
</gene>
<reference evidence="2 3" key="1">
    <citation type="journal article" date="2023" name="Genes (Basel)">
        <title>Chromosome-Level Genome Assembly and Circadian Gene Repertoire of the Patagonia Blennie Eleginops maclovinus-The Closest Ancestral Proxy of Antarctic Cryonotothenioids.</title>
        <authorList>
            <person name="Cheng C.C."/>
            <person name="Rivera-Colon A.G."/>
            <person name="Minhas B.F."/>
            <person name="Wilson L."/>
            <person name="Rayamajhi N."/>
            <person name="Vargas-Chacoff L."/>
            <person name="Catchen J.M."/>
        </authorList>
    </citation>
    <scope>NUCLEOTIDE SEQUENCE [LARGE SCALE GENOMIC DNA]</scope>
    <source>
        <strain evidence="2">JMC-PN-2008</strain>
    </source>
</reference>
<name>A0AAN7WTM8_ELEMC</name>
<keyword evidence="3" id="KW-1185">Reference proteome</keyword>
<reference evidence="2 3" key="2">
    <citation type="journal article" date="2023" name="Mol. Biol. Evol.">
        <title>Genomics of Secondarily Temperate Adaptation in the Only Non-Antarctic Icefish.</title>
        <authorList>
            <person name="Rivera-Colon A.G."/>
            <person name="Rayamajhi N."/>
            <person name="Minhas B.F."/>
            <person name="Madrigal G."/>
            <person name="Bilyk K.T."/>
            <person name="Yoon V."/>
            <person name="Hune M."/>
            <person name="Gregory S."/>
            <person name="Cheng C.H.C."/>
            <person name="Catchen J.M."/>
        </authorList>
    </citation>
    <scope>NUCLEOTIDE SEQUENCE [LARGE SCALE GENOMIC DNA]</scope>
    <source>
        <strain evidence="2">JMC-PN-2008</strain>
    </source>
</reference>
<comment type="caution">
    <text evidence="2">The sequence shown here is derived from an EMBL/GenBank/DDBJ whole genome shotgun (WGS) entry which is preliminary data.</text>
</comment>
<dbReference type="EMBL" id="JAUZQC010000021">
    <property type="protein sequence ID" value="KAK5851971.1"/>
    <property type="molecule type" value="Genomic_DNA"/>
</dbReference>
<feature type="compositionally biased region" description="Low complexity" evidence="1">
    <location>
        <begin position="1"/>
        <end position="14"/>
    </location>
</feature>
<evidence type="ECO:0000256" key="1">
    <source>
        <dbReference type="SAM" id="MobiDB-lite"/>
    </source>
</evidence>
<organism evidence="2 3">
    <name type="scientific">Eleginops maclovinus</name>
    <name type="common">Patagonian blennie</name>
    <name type="synonym">Eleginus maclovinus</name>
    <dbReference type="NCBI Taxonomy" id="56733"/>
    <lineage>
        <taxon>Eukaryota</taxon>
        <taxon>Metazoa</taxon>
        <taxon>Chordata</taxon>
        <taxon>Craniata</taxon>
        <taxon>Vertebrata</taxon>
        <taxon>Euteleostomi</taxon>
        <taxon>Actinopterygii</taxon>
        <taxon>Neopterygii</taxon>
        <taxon>Teleostei</taxon>
        <taxon>Neoteleostei</taxon>
        <taxon>Acanthomorphata</taxon>
        <taxon>Eupercaria</taxon>
        <taxon>Perciformes</taxon>
        <taxon>Notothenioidei</taxon>
        <taxon>Eleginopidae</taxon>
        <taxon>Eleginops</taxon>
    </lineage>
</organism>
<evidence type="ECO:0000313" key="2">
    <source>
        <dbReference type="EMBL" id="KAK5851971.1"/>
    </source>
</evidence>
<protein>
    <submittedName>
        <fullName evidence="2">Uncharacterized protein</fullName>
    </submittedName>
</protein>
<sequence length="99" mass="10479">MGSSSHLPPSSSQPDPYPPPSQAQQARCLIPTKRLPAGECGAGETKAGRSCGSWGAPQRGPLTWSLARRGRRPRQTALCLHPAAYSSSLSFISHTDPRG</sequence>
<accession>A0AAN7WTM8</accession>